<gene>
    <name evidence="7" type="ORF">A9Y76_19250</name>
</gene>
<dbReference type="InterPro" id="IPR017941">
    <property type="entry name" value="Rieske_2Fe-2S"/>
</dbReference>
<dbReference type="RefSeq" id="WP_064806796.1">
    <property type="nucleotide sequence ID" value="NZ_CP016023.1"/>
</dbReference>
<dbReference type="PROSITE" id="PS51296">
    <property type="entry name" value="RIESKE"/>
    <property type="match status" value="1"/>
</dbReference>
<evidence type="ECO:0000256" key="1">
    <source>
        <dbReference type="ARBA" id="ARBA00022714"/>
    </source>
</evidence>
<dbReference type="OrthoDB" id="9800167at2"/>
<dbReference type="Proteomes" id="UP000078572">
    <property type="component" value="Chromosome 2"/>
</dbReference>
<evidence type="ECO:0000256" key="3">
    <source>
        <dbReference type="ARBA" id="ARBA00023004"/>
    </source>
</evidence>
<dbReference type="PANTHER" id="PTHR21496:SF0">
    <property type="entry name" value="RIESKE DOMAIN-CONTAINING PROTEIN"/>
    <property type="match status" value="1"/>
</dbReference>
<comment type="similarity">
    <text evidence="6">Belongs to the bacterial ring-hydroxylating dioxygenase ferredoxin component family.</text>
</comment>
<keyword evidence="2" id="KW-0479">Metal-binding</keyword>
<dbReference type="Gene3D" id="2.102.10.10">
    <property type="entry name" value="Rieske [2Fe-2S] iron-sulphur domain"/>
    <property type="match status" value="1"/>
</dbReference>
<protein>
    <submittedName>
        <fullName evidence="7">(2Fe-2S)-binding protein</fullName>
    </submittedName>
</protein>
<keyword evidence="3" id="KW-0408">Iron</keyword>
<comment type="cofactor">
    <cofactor evidence="5">
        <name>[2Fe-2S] cluster</name>
        <dbReference type="ChEBI" id="CHEBI:190135"/>
    </cofactor>
</comment>
<dbReference type="AlphaFoldDB" id="A0A192A2Z8"/>
<sequence>MPRAVSIPATELPPGQRRLVFVEGRSVVLFNIDGTVYAIDNTCPHQGASLAGGKLEGTWLQCPAHGLHFDLAASDTAALCLKHFPVSTADGMLTVRLEDSPHTT</sequence>
<organism evidence="7 8">
    <name type="scientific">Ralstonia insidiosa</name>
    <dbReference type="NCBI Taxonomy" id="190721"/>
    <lineage>
        <taxon>Bacteria</taxon>
        <taxon>Pseudomonadati</taxon>
        <taxon>Pseudomonadota</taxon>
        <taxon>Betaproteobacteria</taxon>
        <taxon>Burkholderiales</taxon>
        <taxon>Burkholderiaceae</taxon>
        <taxon>Ralstonia</taxon>
    </lineage>
</organism>
<dbReference type="InterPro" id="IPR036922">
    <property type="entry name" value="Rieske_2Fe-2S_sf"/>
</dbReference>
<evidence type="ECO:0000313" key="7">
    <source>
        <dbReference type="EMBL" id="ANJ74718.1"/>
    </source>
</evidence>
<evidence type="ECO:0000256" key="6">
    <source>
        <dbReference type="ARBA" id="ARBA00038001"/>
    </source>
</evidence>
<proteinExistence type="inferred from homology"/>
<evidence type="ECO:0000313" key="8">
    <source>
        <dbReference type="Proteomes" id="UP000078572"/>
    </source>
</evidence>
<accession>A0A192A2Z8</accession>
<dbReference type="SUPFAM" id="SSF50022">
    <property type="entry name" value="ISP domain"/>
    <property type="match status" value="1"/>
</dbReference>
<dbReference type="GeneID" id="61528169"/>
<evidence type="ECO:0000256" key="2">
    <source>
        <dbReference type="ARBA" id="ARBA00022723"/>
    </source>
</evidence>
<dbReference type="Pfam" id="PF00355">
    <property type="entry name" value="Rieske"/>
    <property type="match status" value="1"/>
</dbReference>
<keyword evidence="1" id="KW-0001">2Fe-2S</keyword>
<dbReference type="EMBL" id="CP016023">
    <property type="protein sequence ID" value="ANJ74718.1"/>
    <property type="molecule type" value="Genomic_DNA"/>
</dbReference>
<reference evidence="8" key="1">
    <citation type="submission" date="2016-06" db="EMBL/GenBank/DDBJ databases">
        <authorList>
            <person name="Xu Y."/>
            <person name="Nagy A."/>
            <person name="Yan X."/>
            <person name="Kim S.W."/>
            <person name="Haley B."/>
            <person name="Liu N.T."/>
            <person name="Nou X."/>
        </authorList>
    </citation>
    <scope>NUCLEOTIDE SEQUENCE [LARGE SCALE GENOMIC DNA]</scope>
    <source>
        <strain evidence="8">ATCC 49129</strain>
    </source>
</reference>
<evidence type="ECO:0000256" key="4">
    <source>
        <dbReference type="ARBA" id="ARBA00023014"/>
    </source>
</evidence>
<keyword evidence="8" id="KW-1185">Reference proteome</keyword>
<keyword evidence="4" id="KW-0411">Iron-sulfur</keyword>
<dbReference type="GO" id="GO:0046872">
    <property type="term" value="F:metal ion binding"/>
    <property type="evidence" value="ECO:0007669"/>
    <property type="project" value="UniProtKB-KW"/>
</dbReference>
<evidence type="ECO:0000256" key="5">
    <source>
        <dbReference type="ARBA" id="ARBA00034078"/>
    </source>
</evidence>
<name>A0A192A2Z8_9RALS</name>
<dbReference type="GO" id="GO:0051537">
    <property type="term" value="F:2 iron, 2 sulfur cluster binding"/>
    <property type="evidence" value="ECO:0007669"/>
    <property type="project" value="UniProtKB-KW"/>
</dbReference>
<dbReference type="PANTHER" id="PTHR21496">
    <property type="entry name" value="FERREDOXIN-RELATED"/>
    <property type="match status" value="1"/>
</dbReference>